<dbReference type="Proteomes" id="UP001596337">
    <property type="component" value="Unassembled WGS sequence"/>
</dbReference>
<feature type="domain" description="Mce/MlaD" evidence="2">
    <location>
        <begin position="42"/>
        <end position="120"/>
    </location>
</feature>
<name>A0ABW2BTP3_9PSEU</name>
<dbReference type="InterPro" id="IPR003399">
    <property type="entry name" value="Mce/MlaD"/>
</dbReference>
<comment type="caution">
    <text evidence="3">The sequence shown here is derived from an EMBL/GenBank/DDBJ whole genome shotgun (WGS) entry which is preliminary data.</text>
</comment>
<dbReference type="InterPro" id="IPR052336">
    <property type="entry name" value="MlaD_Phospholipid_Transporter"/>
</dbReference>
<dbReference type="RefSeq" id="WP_345407251.1">
    <property type="nucleotide sequence ID" value="NZ_BAABLA010000123.1"/>
</dbReference>
<accession>A0ABW2BTP3</accession>
<proteinExistence type="predicted"/>
<evidence type="ECO:0000256" key="1">
    <source>
        <dbReference type="SAM" id="MobiDB-lite"/>
    </source>
</evidence>
<reference evidence="4" key="1">
    <citation type="journal article" date="2019" name="Int. J. Syst. Evol. Microbiol.">
        <title>The Global Catalogue of Microorganisms (GCM) 10K type strain sequencing project: providing services to taxonomists for standard genome sequencing and annotation.</title>
        <authorList>
            <consortium name="The Broad Institute Genomics Platform"/>
            <consortium name="The Broad Institute Genome Sequencing Center for Infectious Disease"/>
            <person name="Wu L."/>
            <person name="Ma J."/>
        </authorList>
    </citation>
    <scope>NUCLEOTIDE SEQUENCE [LARGE SCALE GENOMIC DNA]</scope>
    <source>
        <strain evidence="4">KCTC 32255</strain>
    </source>
</reference>
<dbReference type="PANTHER" id="PTHR33371:SF4">
    <property type="entry name" value="INTERMEMBRANE PHOSPHOLIPID TRANSPORT SYSTEM BINDING PROTEIN MLAD"/>
    <property type="match status" value="1"/>
</dbReference>
<keyword evidence="4" id="KW-1185">Reference proteome</keyword>
<protein>
    <submittedName>
        <fullName evidence="3">MlaD family protein</fullName>
    </submittedName>
</protein>
<evidence type="ECO:0000313" key="4">
    <source>
        <dbReference type="Proteomes" id="UP001596337"/>
    </source>
</evidence>
<organism evidence="3 4">
    <name type="scientific">Haloechinothrix salitolerans</name>
    <dbReference type="NCBI Taxonomy" id="926830"/>
    <lineage>
        <taxon>Bacteria</taxon>
        <taxon>Bacillati</taxon>
        <taxon>Actinomycetota</taxon>
        <taxon>Actinomycetes</taxon>
        <taxon>Pseudonocardiales</taxon>
        <taxon>Pseudonocardiaceae</taxon>
        <taxon>Haloechinothrix</taxon>
    </lineage>
</organism>
<dbReference type="PANTHER" id="PTHR33371">
    <property type="entry name" value="INTERMEMBRANE PHOSPHOLIPID TRANSPORT SYSTEM BINDING PROTEIN MLAD-RELATED"/>
    <property type="match status" value="1"/>
</dbReference>
<evidence type="ECO:0000313" key="3">
    <source>
        <dbReference type="EMBL" id="MFC6866173.1"/>
    </source>
</evidence>
<dbReference type="Pfam" id="PF02470">
    <property type="entry name" value="MlaD"/>
    <property type="match status" value="1"/>
</dbReference>
<gene>
    <name evidence="3" type="ORF">ACFQGD_03360</name>
</gene>
<dbReference type="EMBL" id="JBHSXX010000001">
    <property type="protein sequence ID" value="MFC6866173.1"/>
    <property type="molecule type" value="Genomic_DNA"/>
</dbReference>
<evidence type="ECO:0000259" key="2">
    <source>
        <dbReference type="Pfam" id="PF02470"/>
    </source>
</evidence>
<sequence>MTRRAKQRWRRNLAVGAAVIMLFAAAVVFSVNATDGLPGTTKVTVRAAFSDVGTLREDNDVRVGGVRVGRVSDVFYRDGQAIAELELTEIDAVYRNAKARTASVGARSALGAKYVALNPGTPDAGKVDADQVIPATETGGAKDITELLDVLDKPTRQALGSTLRETGRGFSGHQRNLSDAVEALPRELPDLATISRALSVDNGADVTRLLRNLDTLAGRFHGKERQLADLAGQLETTFRAVAVDNGLPLRQTIQRAPGTLRDVHGALRSLREPLAHTESAMAALRPGGKALGRALPDFRGVLREAPRPLDRLRAVSDDAVPALEALTGVMADARPVAPQVRRALGNAADPLAVLAPYSPEIANFFTHLKRTLANSDESGHWLSLVYVPSSESAGTGMLPLSDPAVARNPYPGPGEASSDRKNSVVTPRGNGS</sequence>
<feature type="region of interest" description="Disordered" evidence="1">
    <location>
        <begin position="397"/>
        <end position="432"/>
    </location>
</feature>